<feature type="compositionally biased region" description="Low complexity" evidence="1">
    <location>
        <begin position="240"/>
        <end position="260"/>
    </location>
</feature>
<dbReference type="Proteomes" id="UP001244207">
    <property type="component" value="Unassembled WGS sequence"/>
</dbReference>
<evidence type="ECO:0000313" key="3">
    <source>
        <dbReference type="Proteomes" id="UP001244207"/>
    </source>
</evidence>
<evidence type="ECO:0000313" key="2">
    <source>
        <dbReference type="EMBL" id="KAK1712220.1"/>
    </source>
</evidence>
<evidence type="ECO:0000256" key="1">
    <source>
        <dbReference type="SAM" id="MobiDB-lite"/>
    </source>
</evidence>
<organism evidence="2 3">
    <name type="scientific">Glomerella acutata</name>
    <name type="common">Colletotrichum acutatum</name>
    <dbReference type="NCBI Taxonomy" id="27357"/>
    <lineage>
        <taxon>Eukaryota</taxon>
        <taxon>Fungi</taxon>
        <taxon>Dikarya</taxon>
        <taxon>Ascomycota</taxon>
        <taxon>Pezizomycotina</taxon>
        <taxon>Sordariomycetes</taxon>
        <taxon>Hypocreomycetidae</taxon>
        <taxon>Glomerellales</taxon>
        <taxon>Glomerellaceae</taxon>
        <taxon>Colletotrichum</taxon>
        <taxon>Colletotrichum acutatum species complex</taxon>
    </lineage>
</organism>
<proteinExistence type="predicted"/>
<feature type="region of interest" description="Disordered" evidence="1">
    <location>
        <begin position="222"/>
        <end position="335"/>
    </location>
</feature>
<dbReference type="EMBL" id="JAHMHS010000150">
    <property type="protein sequence ID" value="KAK1712220.1"/>
    <property type="molecule type" value="Genomic_DNA"/>
</dbReference>
<dbReference type="GeneID" id="85398745"/>
<name>A0AAD8UAW6_GLOAC</name>
<sequence length="335" mass="37212">MTLMLPGVLQAEFADQTLALSYVANTYIPLRHQWTQCFISEYEKFDVRTNSPTGTAHKDLKSYIITGHADLYTVFGASDEMLANREKGYVEATAIIESRTRREYPRQPWLGDVTKQVGYKALDLMAYQHRIALTAEPSPGGENPPDLQPCRGRFTNQHKLPCSYKILEILKTPGLRLTKYDIHPRWGLEQPLVRLSILLAEHTLIFDLKDALMRIKDPRVVTSLPGRPRKQKIPNPTSTPANSIPSSSLPSSSRLTAPPRKATNPAPRPVRAGIRRNRSAFEYDTEDELAAEPPQETAQDCITVGGDVSTSKRRSGHRAGQPSAFTAPGNLGSGN</sequence>
<keyword evidence="3" id="KW-1185">Reference proteome</keyword>
<accession>A0AAD8UAW6</accession>
<dbReference type="AlphaFoldDB" id="A0AAD8UAW6"/>
<protein>
    <submittedName>
        <fullName evidence="2">Uncharacterized protein</fullName>
    </submittedName>
</protein>
<comment type="caution">
    <text evidence="2">The sequence shown here is derived from an EMBL/GenBank/DDBJ whole genome shotgun (WGS) entry which is preliminary data.</text>
</comment>
<gene>
    <name evidence="2" type="ORF">BDZ83DRAFT_757092</name>
</gene>
<dbReference type="RefSeq" id="XP_060359338.1">
    <property type="nucleotide sequence ID" value="XM_060514847.1"/>
</dbReference>
<reference evidence="2" key="1">
    <citation type="submission" date="2021-12" db="EMBL/GenBank/DDBJ databases">
        <title>Comparative genomics, transcriptomics and evolutionary studies reveal genomic signatures of adaptation to plant cell wall in hemibiotrophic fungi.</title>
        <authorList>
            <consortium name="DOE Joint Genome Institute"/>
            <person name="Baroncelli R."/>
            <person name="Diaz J.F."/>
            <person name="Benocci T."/>
            <person name="Peng M."/>
            <person name="Battaglia E."/>
            <person name="Haridas S."/>
            <person name="Andreopoulos W."/>
            <person name="Labutti K."/>
            <person name="Pangilinan J."/>
            <person name="Floch G.L."/>
            <person name="Makela M.R."/>
            <person name="Henrissat B."/>
            <person name="Grigoriev I.V."/>
            <person name="Crouch J.A."/>
            <person name="De Vries R.P."/>
            <person name="Sukno S.A."/>
            <person name="Thon M.R."/>
        </authorList>
    </citation>
    <scope>NUCLEOTIDE SEQUENCE</scope>
    <source>
        <strain evidence="2">CBS 112980</strain>
    </source>
</reference>